<dbReference type="RefSeq" id="WP_378935928.1">
    <property type="nucleotide sequence ID" value="NZ_JBHLVO010000015.1"/>
</dbReference>
<evidence type="ECO:0000313" key="1">
    <source>
        <dbReference type="EMBL" id="MFC0273032.1"/>
    </source>
</evidence>
<organism evidence="1 2">
    <name type="scientific">Metabacillus herbersteinensis</name>
    <dbReference type="NCBI Taxonomy" id="283816"/>
    <lineage>
        <taxon>Bacteria</taxon>
        <taxon>Bacillati</taxon>
        <taxon>Bacillota</taxon>
        <taxon>Bacilli</taxon>
        <taxon>Bacillales</taxon>
        <taxon>Bacillaceae</taxon>
        <taxon>Metabacillus</taxon>
    </lineage>
</organism>
<name>A0ABV6GH70_9BACI</name>
<comment type="caution">
    <text evidence="1">The sequence shown here is derived from an EMBL/GenBank/DDBJ whole genome shotgun (WGS) entry which is preliminary data.</text>
</comment>
<evidence type="ECO:0000313" key="2">
    <source>
        <dbReference type="Proteomes" id="UP001589854"/>
    </source>
</evidence>
<accession>A0ABV6GH70</accession>
<sequence length="41" mass="4576">MNQEEIVVTISKDVGDMLRKGNQEQSIEKAILNSIALFISI</sequence>
<protein>
    <submittedName>
        <fullName evidence="1">Uncharacterized protein</fullName>
    </submittedName>
</protein>
<reference evidence="1 2" key="1">
    <citation type="submission" date="2024-09" db="EMBL/GenBank/DDBJ databases">
        <authorList>
            <person name="Sun Q."/>
            <person name="Mori K."/>
        </authorList>
    </citation>
    <scope>NUCLEOTIDE SEQUENCE [LARGE SCALE GENOMIC DNA]</scope>
    <source>
        <strain evidence="1 2">CCM 7228</strain>
    </source>
</reference>
<dbReference type="EMBL" id="JBHLVO010000015">
    <property type="protein sequence ID" value="MFC0273032.1"/>
    <property type="molecule type" value="Genomic_DNA"/>
</dbReference>
<keyword evidence="2" id="KW-1185">Reference proteome</keyword>
<gene>
    <name evidence="1" type="ORF">ACFFIX_16525</name>
</gene>
<dbReference type="Proteomes" id="UP001589854">
    <property type="component" value="Unassembled WGS sequence"/>
</dbReference>
<proteinExistence type="predicted"/>